<dbReference type="EMBL" id="JAHVAH010000001">
    <property type="protein sequence ID" value="MBW0145359.1"/>
    <property type="molecule type" value="Genomic_DNA"/>
</dbReference>
<accession>A0ABS6V777</accession>
<comment type="caution">
    <text evidence="2">The sequence shown here is derived from an EMBL/GenBank/DDBJ whole genome shotgun (WGS) entry which is preliminary data.</text>
</comment>
<feature type="transmembrane region" description="Helical" evidence="1">
    <location>
        <begin position="20"/>
        <end position="42"/>
    </location>
</feature>
<dbReference type="Proteomes" id="UP000698028">
    <property type="component" value="Unassembled WGS sequence"/>
</dbReference>
<gene>
    <name evidence="2" type="ORF">KTQ36_08635</name>
</gene>
<proteinExistence type="predicted"/>
<evidence type="ECO:0008006" key="4">
    <source>
        <dbReference type="Google" id="ProtNLM"/>
    </source>
</evidence>
<evidence type="ECO:0000256" key="1">
    <source>
        <dbReference type="SAM" id="Phobius"/>
    </source>
</evidence>
<dbReference type="RefSeq" id="WP_218633272.1">
    <property type="nucleotide sequence ID" value="NZ_JAHVAH010000001.1"/>
</dbReference>
<name>A0ABS6V777_9SPHN</name>
<keyword evidence="1" id="KW-0812">Transmembrane</keyword>
<evidence type="ECO:0000313" key="3">
    <source>
        <dbReference type="Proteomes" id="UP000698028"/>
    </source>
</evidence>
<organism evidence="2 3">
    <name type="scientific">Sphingomicrobium clamense</name>
    <dbReference type="NCBI Taxonomy" id="2851013"/>
    <lineage>
        <taxon>Bacteria</taxon>
        <taxon>Pseudomonadati</taxon>
        <taxon>Pseudomonadota</taxon>
        <taxon>Alphaproteobacteria</taxon>
        <taxon>Sphingomonadales</taxon>
        <taxon>Sphingomonadaceae</taxon>
        <taxon>Sphingomicrobium</taxon>
    </lineage>
</organism>
<protein>
    <recommendedName>
        <fullName evidence="4">TIGR02588 family protein</fullName>
    </recommendedName>
</protein>
<evidence type="ECO:0000313" key="2">
    <source>
        <dbReference type="EMBL" id="MBW0145359.1"/>
    </source>
</evidence>
<keyword evidence="1" id="KW-0472">Membrane</keyword>
<keyword evidence="1" id="KW-1133">Transmembrane helix</keyword>
<keyword evidence="3" id="KW-1185">Reference proteome</keyword>
<reference evidence="2 3" key="1">
    <citation type="submission" date="2021-07" db="EMBL/GenBank/DDBJ databases">
        <title>The draft genome sequence of Sphingomicrobium sp. B8.</title>
        <authorList>
            <person name="Mu L."/>
        </authorList>
    </citation>
    <scope>NUCLEOTIDE SEQUENCE [LARGE SCALE GENOMIC DNA]</scope>
    <source>
        <strain evidence="2 3">B8</strain>
    </source>
</reference>
<sequence>MSDQDKDDDQQSTEKHPPTVLGWIVRVFSLAMLALLVGIIVWKMTTETQEIAFESELVTEEVRQQGDGWLVPIDVTNKGSRTAHLLRLKVTAGETKEIVEIPMIGASETVRYVIRTDAPVDAVSHEIVSYETP</sequence>